<feature type="transmembrane region" description="Helical" evidence="5">
    <location>
        <begin position="407"/>
        <end position="426"/>
    </location>
</feature>
<gene>
    <name evidence="6" type="ORF">SNE40_015044</name>
</gene>
<dbReference type="Gene3D" id="1.20.1250.20">
    <property type="entry name" value="MFS general substrate transporter like domains"/>
    <property type="match status" value="2"/>
</dbReference>
<feature type="compositionally biased region" description="Basic and acidic residues" evidence="4">
    <location>
        <begin position="20"/>
        <end position="29"/>
    </location>
</feature>
<protein>
    <submittedName>
        <fullName evidence="6">Uncharacterized protein</fullName>
    </submittedName>
</protein>
<comment type="caution">
    <text evidence="6">The sequence shown here is derived from an EMBL/GenBank/DDBJ whole genome shotgun (WGS) entry which is preliminary data.</text>
</comment>
<evidence type="ECO:0000256" key="3">
    <source>
        <dbReference type="ARBA" id="ARBA00023136"/>
    </source>
</evidence>
<dbReference type="EMBL" id="JAZGQO010000010">
    <property type="protein sequence ID" value="KAK6176813.1"/>
    <property type="molecule type" value="Genomic_DNA"/>
</dbReference>
<evidence type="ECO:0000256" key="4">
    <source>
        <dbReference type="SAM" id="MobiDB-lite"/>
    </source>
</evidence>
<accession>A0AAN8JME4</accession>
<evidence type="ECO:0000256" key="1">
    <source>
        <dbReference type="ARBA" id="ARBA00022692"/>
    </source>
</evidence>
<feature type="transmembrane region" description="Helical" evidence="5">
    <location>
        <begin position="354"/>
        <end position="375"/>
    </location>
</feature>
<dbReference type="AlphaFoldDB" id="A0AAN8JME4"/>
<organism evidence="6 7">
    <name type="scientific">Patella caerulea</name>
    <name type="common">Rayed Mediterranean limpet</name>
    <dbReference type="NCBI Taxonomy" id="87958"/>
    <lineage>
        <taxon>Eukaryota</taxon>
        <taxon>Metazoa</taxon>
        <taxon>Spiralia</taxon>
        <taxon>Lophotrochozoa</taxon>
        <taxon>Mollusca</taxon>
        <taxon>Gastropoda</taxon>
        <taxon>Patellogastropoda</taxon>
        <taxon>Patelloidea</taxon>
        <taxon>Patellidae</taxon>
        <taxon>Patella</taxon>
    </lineage>
</organism>
<feature type="transmembrane region" description="Helical" evidence="5">
    <location>
        <begin position="89"/>
        <end position="109"/>
    </location>
</feature>
<evidence type="ECO:0000256" key="5">
    <source>
        <dbReference type="SAM" id="Phobius"/>
    </source>
</evidence>
<feature type="transmembrane region" description="Helical" evidence="5">
    <location>
        <begin position="48"/>
        <end position="69"/>
    </location>
</feature>
<feature type="transmembrane region" description="Helical" evidence="5">
    <location>
        <begin position="180"/>
        <end position="198"/>
    </location>
</feature>
<dbReference type="Proteomes" id="UP001347796">
    <property type="component" value="Unassembled WGS sequence"/>
</dbReference>
<feature type="region of interest" description="Disordered" evidence="4">
    <location>
        <begin position="1"/>
        <end position="29"/>
    </location>
</feature>
<keyword evidence="7" id="KW-1185">Reference proteome</keyword>
<evidence type="ECO:0000313" key="7">
    <source>
        <dbReference type="Proteomes" id="UP001347796"/>
    </source>
</evidence>
<keyword evidence="1 5" id="KW-0812">Transmembrane</keyword>
<feature type="transmembrane region" description="Helical" evidence="5">
    <location>
        <begin position="382"/>
        <end position="401"/>
    </location>
</feature>
<dbReference type="InterPro" id="IPR036259">
    <property type="entry name" value="MFS_trans_sf"/>
</dbReference>
<dbReference type="PANTHER" id="PTHR23121:SF10">
    <property type="entry name" value="MAJOR FACILITATOR SUPERFAMILY DOMAIN-CONTAINING PROTEIN 4A"/>
    <property type="match status" value="1"/>
</dbReference>
<dbReference type="SUPFAM" id="SSF103473">
    <property type="entry name" value="MFS general substrate transporter"/>
    <property type="match status" value="1"/>
</dbReference>
<sequence>MDTTDQERNSIDTSPNYTKPEQKWIDDMHSGDSTKPTRVNFWKLFIANWYYVVTYCLVFGSFGVCVGFLGPTVFDLGCQTNSDLRSMNWVFFVQLILTLIGSISAGCLASRVYNHLLLLIGAVGVSCAMMLIPSCTSFGGLLVVLMLMGWCMGCLDCIANLRMILLFGRNVSPFLQAMHCFYGFGAFVSPMIASSFLLNRDCSPFVDGFTLEPPQESVRIGLNKTIDVPPQPQKVFRYTHMSKLPYAFYILGGLQMGVATVVLMLVIKERFGSVATQIPFVDKGETTIVEPSNDDGSLLSRLNCCAFGPKQVLFITIISSVILFIFDGLQSSYANYIYSYAQEADVPIEKYEGAILDACFWGLFSFGRLISVFFAAKFTAAFMLLCNIVGTAFAILITIIFRSNHVAIYLGTCLVGVFVSSMSPSTMSMTEQYIDIKASITTCLVVAACLGEALCPIIVGNLVVSMGSVSFLAFCFTMTLVSLLLYWALFAAGKEMPKFLAGGKRSFVFLRPTPGNGSDENTIIDPSSVKYYTRMPESDSKVELAPLPDKNNKTNGILNDF</sequence>
<feature type="transmembrane region" description="Helical" evidence="5">
    <location>
        <begin position="312"/>
        <end position="334"/>
    </location>
</feature>
<evidence type="ECO:0000256" key="2">
    <source>
        <dbReference type="ARBA" id="ARBA00022989"/>
    </source>
</evidence>
<feature type="transmembrane region" description="Helical" evidence="5">
    <location>
        <begin position="438"/>
        <end position="459"/>
    </location>
</feature>
<evidence type="ECO:0000313" key="6">
    <source>
        <dbReference type="EMBL" id="KAK6176813.1"/>
    </source>
</evidence>
<feature type="transmembrane region" description="Helical" evidence="5">
    <location>
        <begin position="116"/>
        <end position="132"/>
    </location>
</feature>
<proteinExistence type="predicted"/>
<dbReference type="PANTHER" id="PTHR23121">
    <property type="entry name" value="SODIUM-DEPENDENT GLUCOSE TRANSPORTER 1"/>
    <property type="match status" value="1"/>
</dbReference>
<feature type="compositionally biased region" description="Basic and acidic residues" evidence="4">
    <location>
        <begin position="1"/>
        <end position="10"/>
    </location>
</feature>
<feature type="transmembrane region" description="Helical" evidence="5">
    <location>
        <begin position="138"/>
        <end position="159"/>
    </location>
</feature>
<feature type="transmembrane region" description="Helical" evidence="5">
    <location>
        <begin position="246"/>
        <end position="267"/>
    </location>
</feature>
<name>A0AAN8JME4_PATCE</name>
<keyword evidence="2 5" id="KW-1133">Transmembrane helix</keyword>
<keyword evidence="3 5" id="KW-0472">Membrane</keyword>
<feature type="transmembrane region" description="Helical" evidence="5">
    <location>
        <begin position="471"/>
        <end position="490"/>
    </location>
</feature>
<reference evidence="6 7" key="1">
    <citation type="submission" date="2024-01" db="EMBL/GenBank/DDBJ databases">
        <title>The genome of the rayed Mediterranean limpet Patella caerulea (Linnaeus, 1758).</title>
        <authorList>
            <person name="Anh-Thu Weber A."/>
            <person name="Halstead-Nussloch G."/>
        </authorList>
    </citation>
    <scope>NUCLEOTIDE SEQUENCE [LARGE SCALE GENOMIC DNA]</scope>
    <source>
        <strain evidence="6">AATW-2023a</strain>
        <tissue evidence="6">Whole specimen</tissue>
    </source>
</reference>